<keyword evidence="1" id="KW-0175">Coiled coil</keyword>
<keyword evidence="2" id="KW-1133">Transmembrane helix</keyword>
<dbReference type="EMBL" id="DF237030">
    <property type="protein sequence ID" value="GAQ81492.1"/>
    <property type="molecule type" value="Genomic_DNA"/>
</dbReference>
<gene>
    <name evidence="3" type="ORF">KFL_000810330</name>
</gene>
<accession>A0A1Y1HUI2</accession>
<feature type="transmembrane region" description="Helical" evidence="2">
    <location>
        <begin position="80"/>
        <end position="100"/>
    </location>
</feature>
<keyword evidence="2" id="KW-0812">Transmembrane</keyword>
<proteinExistence type="predicted"/>
<name>A0A1Y1HUI2_KLENI</name>
<dbReference type="InterPro" id="IPR037735">
    <property type="entry name" value="AS8-like"/>
</dbReference>
<dbReference type="AlphaFoldDB" id="A0A1Y1HUI2"/>
<evidence type="ECO:0000256" key="1">
    <source>
        <dbReference type="SAM" id="Coils"/>
    </source>
</evidence>
<feature type="coiled-coil region" evidence="1">
    <location>
        <begin position="147"/>
        <end position="181"/>
    </location>
</feature>
<dbReference type="Proteomes" id="UP000054558">
    <property type="component" value="Unassembled WGS sequence"/>
</dbReference>
<sequence length="181" mass="19497">MVSAFIRKYRSWNPVHPTAGAFWGFGLGVGCGVGVGPGFGPEVIGYVGAGCGLGFSIGWTAVGVGIGLPCQGIAALPLEAVGGASLGALALTRVLLLPALTSGPRRIQWLAERGRSAVLPMVEKFVVGGALSTRAVDQLKRWQRARANDRHRRIQRLEADLKRLKDEEVRWEEERTIVRKK</sequence>
<reference evidence="3 4" key="1">
    <citation type="journal article" date="2014" name="Nat. Commun.">
        <title>Klebsormidium flaccidum genome reveals primary factors for plant terrestrial adaptation.</title>
        <authorList>
            <person name="Hori K."/>
            <person name="Maruyama F."/>
            <person name="Fujisawa T."/>
            <person name="Togashi T."/>
            <person name="Yamamoto N."/>
            <person name="Seo M."/>
            <person name="Sato S."/>
            <person name="Yamada T."/>
            <person name="Mori H."/>
            <person name="Tajima N."/>
            <person name="Moriyama T."/>
            <person name="Ikeuchi M."/>
            <person name="Watanabe M."/>
            <person name="Wada H."/>
            <person name="Kobayashi K."/>
            <person name="Saito M."/>
            <person name="Masuda T."/>
            <person name="Sasaki-Sekimoto Y."/>
            <person name="Mashiguchi K."/>
            <person name="Awai K."/>
            <person name="Shimojima M."/>
            <person name="Masuda S."/>
            <person name="Iwai M."/>
            <person name="Nobusawa T."/>
            <person name="Narise T."/>
            <person name="Kondo S."/>
            <person name="Saito H."/>
            <person name="Sato R."/>
            <person name="Murakawa M."/>
            <person name="Ihara Y."/>
            <person name="Oshima-Yamada Y."/>
            <person name="Ohtaka K."/>
            <person name="Satoh M."/>
            <person name="Sonobe K."/>
            <person name="Ishii M."/>
            <person name="Ohtani R."/>
            <person name="Kanamori-Sato M."/>
            <person name="Honoki R."/>
            <person name="Miyazaki D."/>
            <person name="Mochizuki H."/>
            <person name="Umetsu J."/>
            <person name="Higashi K."/>
            <person name="Shibata D."/>
            <person name="Kamiya Y."/>
            <person name="Sato N."/>
            <person name="Nakamura Y."/>
            <person name="Tabata S."/>
            <person name="Ida S."/>
            <person name="Kurokawa K."/>
            <person name="Ohta H."/>
        </authorList>
    </citation>
    <scope>NUCLEOTIDE SEQUENCE [LARGE SCALE GENOMIC DNA]</scope>
    <source>
        <strain evidence="3 4">NIES-2285</strain>
    </source>
</reference>
<keyword evidence="4" id="KW-1185">Reference proteome</keyword>
<evidence type="ECO:0000313" key="3">
    <source>
        <dbReference type="EMBL" id="GAQ81492.1"/>
    </source>
</evidence>
<protein>
    <submittedName>
        <fullName evidence="3">Uncharacterized protein</fullName>
    </submittedName>
</protein>
<feature type="transmembrane region" description="Helical" evidence="2">
    <location>
        <begin position="46"/>
        <end position="68"/>
    </location>
</feature>
<organism evidence="3 4">
    <name type="scientific">Klebsormidium nitens</name>
    <name type="common">Green alga</name>
    <name type="synonym">Ulothrix nitens</name>
    <dbReference type="NCBI Taxonomy" id="105231"/>
    <lineage>
        <taxon>Eukaryota</taxon>
        <taxon>Viridiplantae</taxon>
        <taxon>Streptophyta</taxon>
        <taxon>Klebsormidiophyceae</taxon>
        <taxon>Klebsormidiales</taxon>
        <taxon>Klebsormidiaceae</taxon>
        <taxon>Klebsormidium</taxon>
    </lineage>
</organism>
<dbReference type="OrthoDB" id="1865891at2759"/>
<keyword evidence="2" id="KW-0472">Membrane</keyword>
<dbReference type="PANTHER" id="PTHR36778">
    <property type="entry name" value="CADMIUM-INDUCED PROTEIN AS8"/>
    <property type="match status" value="1"/>
</dbReference>
<dbReference type="PANTHER" id="PTHR36778:SF1">
    <property type="entry name" value="CADMIUM-INDUCED PROTEIN AS8"/>
    <property type="match status" value="1"/>
</dbReference>
<evidence type="ECO:0000256" key="2">
    <source>
        <dbReference type="SAM" id="Phobius"/>
    </source>
</evidence>
<dbReference type="STRING" id="105231.A0A1Y1HUI2"/>
<feature type="transmembrane region" description="Helical" evidence="2">
    <location>
        <begin position="20"/>
        <end position="39"/>
    </location>
</feature>
<dbReference type="PROSITE" id="PS51257">
    <property type="entry name" value="PROKAR_LIPOPROTEIN"/>
    <property type="match status" value="1"/>
</dbReference>
<evidence type="ECO:0000313" key="4">
    <source>
        <dbReference type="Proteomes" id="UP000054558"/>
    </source>
</evidence>